<name>A0A6P1M6L5_9BACT</name>
<dbReference type="SUPFAM" id="SSF51391">
    <property type="entry name" value="Thiamin phosphate synthase"/>
    <property type="match status" value="1"/>
</dbReference>
<dbReference type="Pfam" id="PF02581">
    <property type="entry name" value="TMP-TENI"/>
    <property type="match status" value="1"/>
</dbReference>
<organism evidence="13 14">
    <name type="scientific">Tichowtungia aerotolerans</name>
    <dbReference type="NCBI Taxonomy" id="2697043"/>
    <lineage>
        <taxon>Bacteria</taxon>
        <taxon>Pseudomonadati</taxon>
        <taxon>Kiritimatiellota</taxon>
        <taxon>Tichowtungiia</taxon>
        <taxon>Tichowtungiales</taxon>
        <taxon>Tichowtungiaceae</taxon>
        <taxon>Tichowtungia</taxon>
    </lineage>
</organism>
<dbReference type="KEGG" id="taer:GT409_08525"/>
<feature type="binding site" evidence="9">
    <location>
        <position position="66"/>
    </location>
    <ligand>
        <name>4-amino-2-methyl-5-(diphosphooxymethyl)pyrimidine</name>
        <dbReference type="ChEBI" id="CHEBI:57841"/>
    </ligand>
</feature>
<comment type="catalytic activity">
    <reaction evidence="7 9 10">
        <text>2-(2-carboxy-4-methylthiazol-5-yl)ethyl phosphate + 4-amino-2-methyl-5-(diphosphooxymethyl)pyrimidine + 2 H(+) = thiamine phosphate + CO2 + diphosphate</text>
        <dbReference type="Rhea" id="RHEA:47848"/>
        <dbReference type="ChEBI" id="CHEBI:15378"/>
        <dbReference type="ChEBI" id="CHEBI:16526"/>
        <dbReference type="ChEBI" id="CHEBI:33019"/>
        <dbReference type="ChEBI" id="CHEBI:37575"/>
        <dbReference type="ChEBI" id="CHEBI:57841"/>
        <dbReference type="ChEBI" id="CHEBI:62890"/>
        <dbReference type="EC" id="2.5.1.3"/>
    </reaction>
</comment>
<comment type="pathway">
    <text evidence="1 9 11">Cofactor biosynthesis; thiamine diphosphate biosynthesis; thiamine phosphate from 4-amino-2-methyl-5-diphosphomethylpyrimidine and 4-methyl-5-(2-phosphoethyl)-thiazole: step 1/1.</text>
</comment>
<dbReference type="InterPro" id="IPR013785">
    <property type="entry name" value="Aldolase_TIM"/>
</dbReference>
<dbReference type="InterPro" id="IPR022998">
    <property type="entry name" value="ThiamineP_synth_TenI"/>
</dbReference>
<comment type="similarity">
    <text evidence="9 10">Belongs to the thiamine-phosphate synthase family.</text>
</comment>
<keyword evidence="5 9" id="KW-0784">Thiamine biosynthesis</keyword>
<feature type="binding site" evidence="9">
    <location>
        <position position="106"/>
    </location>
    <ligand>
        <name>4-amino-2-methyl-5-(diphosphooxymethyl)pyrimidine</name>
        <dbReference type="ChEBI" id="CHEBI:57841"/>
    </ligand>
</feature>
<comment type="catalytic activity">
    <reaction evidence="6 9 10">
        <text>4-methyl-5-(2-phosphooxyethyl)-thiazole + 4-amino-2-methyl-5-(diphosphooxymethyl)pyrimidine + H(+) = thiamine phosphate + diphosphate</text>
        <dbReference type="Rhea" id="RHEA:22328"/>
        <dbReference type="ChEBI" id="CHEBI:15378"/>
        <dbReference type="ChEBI" id="CHEBI:33019"/>
        <dbReference type="ChEBI" id="CHEBI:37575"/>
        <dbReference type="ChEBI" id="CHEBI:57841"/>
        <dbReference type="ChEBI" id="CHEBI:58296"/>
        <dbReference type="EC" id="2.5.1.3"/>
    </reaction>
</comment>
<dbReference type="InterPro" id="IPR036206">
    <property type="entry name" value="ThiamineP_synth_sf"/>
</dbReference>
<evidence type="ECO:0000256" key="11">
    <source>
        <dbReference type="RuleBase" id="RU004253"/>
    </source>
</evidence>
<keyword evidence="14" id="KW-1185">Reference proteome</keyword>
<dbReference type="AlphaFoldDB" id="A0A6P1M6L5"/>
<keyword evidence="3 9" id="KW-0479">Metal-binding</keyword>
<dbReference type="GO" id="GO:0000287">
    <property type="term" value="F:magnesium ion binding"/>
    <property type="evidence" value="ECO:0007669"/>
    <property type="project" value="UniProtKB-UniRule"/>
</dbReference>
<evidence type="ECO:0000256" key="5">
    <source>
        <dbReference type="ARBA" id="ARBA00022977"/>
    </source>
</evidence>
<comment type="cofactor">
    <cofactor evidence="9">
        <name>Mg(2+)</name>
        <dbReference type="ChEBI" id="CHEBI:18420"/>
    </cofactor>
    <text evidence="9">Binds 1 Mg(2+) ion per subunit.</text>
</comment>
<protein>
    <recommendedName>
        <fullName evidence="9">Thiamine-phosphate synthase</fullName>
        <shortName evidence="9">TP synthase</shortName>
        <shortName evidence="9">TPS</shortName>
        <ecNumber evidence="9">2.5.1.3</ecNumber>
    </recommendedName>
    <alternativeName>
        <fullName evidence="9">Thiamine-phosphate pyrophosphorylase</fullName>
        <shortName evidence="9">TMP pyrophosphorylase</shortName>
        <shortName evidence="9">TMP-PPase</shortName>
    </alternativeName>
</protein>
<feature type="binding site" evidence="9">
    <location>
        <position position="86"/>
    </location>
    <ligand>
        <name>Mg(2+)</name>
        <dbReference type="ChEBI" id="CHEBI:18420"/>
    </ligand>
</feature>
<dbReference type="GO" id="GO:0009229">
    <property type="term" value="P:thiamine diphosphate biosynthetic process"/>
    <property type="evidence" value="ECO:0007669"/>
    <property type="project" value="UniProtKB-UniRule"/>
</dbReference>
<keyword evidence="4 9" id="KW-0460">Magnesium</keyword>
<dbReference type="GO" id="GO:0009228">
    <property type="term" value="P:thiamine biosynthetic process"/>
    <property type="evidence" value="ECO:0007669"/>
    <property type="project" value="UniProtKB-KW"/>
</dbReference>
<evidence type="ECO:0000256" key="1">
    <source>
        <dbReference type="ARBA" id="ARBA00005165"/>
    </source>
</evidence>
<comment type="catalytic activity">
    <reaction evidence="8 9 10">
        <text>2-[(2R,5Z)-2-carboxy-4-methylthiazol-5(2H)-ylidene]ethyl phosphate + 4-amino-2-methyl-5-(diphosphooxymethyl)pyrimidine + 2 H(+) = thiamine phosphate + CO2 + diphosphate</text>
        <dbReference type="Rhea" id="RHEA:47844"/>
        <dbReference type="ChEBI" id="CHEBI:15378"/>
        <dbReference type="ChEBI" id="CHEBI:16526"/>
        <dbReference type="ChEBI" id="CHEBI:33019"/>
        <dbReference type="ChEBI" id="CHEBI:37575"/>
        <dbReference type="ChEBI" id="CHEBI:57841"/>
        <dbReference type="ChEBI" id="CHEBI:62899"/>
        <dbReference type="EC" id="2.5.1.3"/>
    </reaction>
</comment>
<dbReference type="EMBL" id="CP047593">
    <property type="protein sequence ID" value="QHI69497.1"/>
    <property type="molecule type" value="Genomic_DNA"/>
</dbReference>
<feature type="binding site" evidence="9">
    <location>
        <position position="67"/>
    </location>
    <ligand>
        <name>Mg(2+)</name>
        <dbReference type="ChEBI" id="CHEBI:18420"/>
    </ligand>
</feature>
<feature type="binding site" evidence="9">
    <location>
        <position position="163"/>
    </location>
    <ligand>
        <name>2-[(2R,5Z)-2-carboxy-4-methylthiazol-5(2H)-ylidene]ethyl phosphate</name>
        <dbReference type="ChEBI" id="CHEBI:62899"/>
    </ligand>
</feature>
<feature type="binding site" evidence="9">
    <location>
        <begin position="34"/>
        <end position="38"/>
    </location>
    <ligand>
        <name>4-amino-2-methyl-5-(diphosphooxymethyl)pyrimidine</name>
        <dbReference type="ChEBI" id="CHEBI:57841"/>
    </ligand>
</feature>
<dbReference type="HAMAP" id="MF_00097">
    <property type="entry name" value="TMP_synthase"/>
    <property type="match status" value="1"/>
</dbReference>
<dbReference type="PANTHER" id="PTHR20857">
    <property type="entry name" value="THIAMINE-PHOSPHATE PYROPHOSPHORYLASE"/>
    <property type="match status" value="1"/>
</dbReference>
<reference evidence="13 14" key="1">
    <citation type="submission" date="2020-01" db="EMBL/GenBank/DDBJ databases">
        <title>Ponticoccus aerotolerans gen. nov., sp. nov., an anaerobic bacterium and proposal of Ponticoccusceae fam. nov., Ponticoccusles ord. nov. and Ponticoccuse classis nov. in the phylum Kiritimatiellaeota.</title>
        <authorList>
            <person name="Zhou L.Y."/>
            <person name="Du Z.J."/>
        </authorList>
    </citation>
    <scope>NUCLEOTIDE SEQUENCE [LARGE SCALE GENOMIC DNA]</scope>
    <source>
        <strain evidence="13 14">S-5007</strain>
    </source>
</reference>
<dbReference type="Proteomes" id="UP000464954">
    <property type="component" value="Chromosome"/>
</dbReference>
<evidence type="ECO:0000256" key="6">
    <source>
        <dbReference type="ARBA" id="ARBA00047334"/>
    </source>
</evidence>
<evidence type="ECO:0000256" key="10">
    <source>
        <dbReference type="RuleBase" id="RU003826"/>
    </source>
</evidence>
<dbReference type="GO" id="GO:0004789">
    <property type="term" value="F:thiamine-phosphate diphosphorylase activity"/>
    <property type="evidence" value="ECO:0007669"/>
    <property type="project" value="UniProtKB-UniRule"/>
</dbReference>
<feature type="domain" description="Thiamine phosphate synthase/TenI" evidence="12">
    <location>
        <begin position="18"/>
        <end position="186"/>
    </location>
</feature>
<keyword evidence="2 9" id="KW-0808">Transferase</keyword>
<dbReference type="PANTHER" id="PTHR20857:SF23">
    <property type="entry name" value="THIAMINE BIOSYNTHETIC BIFUNCTIONAL ENZYME"/>
    <property type="match status" value="1"/>
</dbReference>
<evidence type="ECO:0000259" key="12">
    <source>
        <dbReference type="Pfam" id="PF02581"/>
    </source>
</evidence>
<comment type="caution">
    <text evidence="9">Lacks conserved residue(s) required for the propagation of feature annotation.</text>
</comment>
<evidence type="ECO:0000256" key="4">
    <source>
        <dbReference type="ARBA" id="ARBA00022842"/>
    </source>
</evidence>
<dbReference type="EC" id="2.5.1.3" evidence="9"/>
<dbReference type="InterPro" id="IPR034291">
    <property type="entry name" value="TMP_synthase"/>
</dbReference>
<evidence type="ECO:0000256" key="2">
    <source>
        <dbReference type="ARBA" id="ARBA00022679"/>
    </source>
</evidence>
<evidence type="ECO:0000256" key="8">
    <source>
        <dbReference type="ARBA" id="ARBA00047883"/>
    </source>
</evidence>
<dbReference type="CDD" id="cd00564">
    <property type="entry name" value="TMP_TenI"/>
    <property type="match status" value="1"/>
</dbReference>
<feature type="binding site" evidence="9">
    <location>
        <position position="135"/>
    </location>
    <ligand>
        <name>4-amino-2-methyl-5-(diphosphooxymethyl)pyrimidine</name>
        <dbReference type="ChEBI" id="CHEBI:57841"/>
    </ligand>
</feature>
<evidence type="ECO:0000313" key="13">
    <source>
        <dbReference type="EMBL" id="QHI69497.1"/>
    </source>
</evidence>
<accession>A0A6P1M6L5</accession>
<dbReference type="Gene3D" id="3.20.20.70">
    <property type="entry name" value="Aldolase class I"/>
    <property type="match status" value="1"/>
</dbReference>
<dbReference type="UniPathway" id="UPA00060">
    <property type="reaction ID" value="UER00141"/>
</dbReference>
<evidence type="ECO:0000256" key="7">
    <source>
        <dbReference type="ARBA" id="ARBA00047851"/>
    </source>
</evidence>
<dbReference type="NCBIfam" id="TIGR00693">
    <property type="entry name" value="thiE"/>
    <property type="match status" value="1"/>
</dbReference>
<evidence type="ECO:0000313" key="14">
    <source>
        <dbReference type="Proteomes" id="UP000464954"/>
    </source>
</evidence>
<dbReference type="RefSeq" id="WP_160628679.1">
    <property type="nucleotide sequence ID" value="NZ_CP047593.1"/>
</dbReference>
<feature type="binding site" evidence="9">
    <location>
        <begin position="132"/>
        <end position="134"/>
    </location>
    <ligand>
        <name>2-[(2R,5Z)-2-carboxy-4-methylthiazol-5(2H)-ylidene]ethyl phosphate</name>
        <dbReference type="ChEBI" id="CHEBI:62899"/>
    </ligand>
</feature>
<gene>
    <name evidence="9 13" type="primary">thiE</name>
    <name evidence="13" type="ORF">GT409_08525</name>
</gene>
<evidence type="ECO:0000256" key="9">
    <source>
        <dbReference type="HAMAP-Rule" id="MF_00097"/>
    </source>
</evidence>
<dbReference type="GO" id="GO:0005737">
    <property type="term" value="C:cytoplasm"/>
    <property type="evidence" value="ECO:0007669"/>
    <property type="project" value="TreeGrafter"/>
</dbReference>
<comment type="function">
    <text evidence="9">Condenses 4-methyl-5-(beta-hydroxyethyl)thiazole monophosphate (THZ-P) and 2-methyl-4-amino-5-hydroxymethyl pyrimidine pyrophosphate (HMP-PP) to form thiamine monophosphate (TMP).</text>
</comment>
<proteinExistence type="inferred from homology"/>
<evidence type="ECO:0000256" key="3">
    <source>
        <dbReference type="ARBA" id="ARBA00022723"/>
    </source>
</evidence>
<sequence>MKISYGLYMVMTNPVVGYEECARAGVRCGVPFIQLRMKNATRDEIVSEAWKVREVTRGTDSLFIVNDDVTIAKEVDADGVHLGQGDMSLAEARKIWNVPGKIFGLSTHSEKQAETAIDQKPDYIGIGPIFPTPTKAIADPDLGVERAGAIAKSTPLPHVVLGGIDGTNLAEILQAGAVNYCAVRAIMQSPEPEVEIRKLQNIWAEYIL</sequence>